<accession>A0AAV7XMT4</accession>
<protein>
    <submittedName>
        <fullName evidence="1">Uncharacterized protein</fullName>
    </submittedName>
</protein>
<name>A0AAV7XMT4_9NEOP</name>
<dbReference type="Proteomes" id="UP001075354">
    <property type="component" value="Chromosome 6"/>
</dbReference>
<keyword evidence="2" id="KW-1185">Reference proteome</keyword>
<comment type="caution">
    <text evidence="1">The sequence shown here is derived from an EMBL/GenBank/DDBJ whole genome shotgun (WGS) entry which is preliminary data.</text>
</comment>
<reference evidence="1" key="1">
    <citation type="submission" date="2022-12" db="EMBL/GenBank/DDBJ databases">
        <title>Chromosome-level genome assembly of the bean flower thrips Megalurothrips usitatus.</title>
        <authorList>
            <person name="Ma L."/>
            <person name="Liu Q."/>
            <person name="Li H."/>
            <person name="Cai W."/>
        </authorList>
    </citation>
    <scope>NUCLEOTIDE SEQUENCE</scope>
    <source>
        <strain evidence="1">Cailab_2022a</strain>
    </source>
</reference>
<organism evidence="1 2">
    <name type="scientific">Megalurothrips usitatus</name>
    <name type="common">bean blossom thrips</name>
    <dbReference type="NCBI Taxonomy" id="439358"/>
    <lineage>
        <taxon>Eukaryota</taxon>
        <taxon>Metazoa</taxon>
        <taxon>Ecdysozoa</taxon>
        <taxon>Arthropoda</taxon>
        <taxon>Hexapoda</taxon>
        <taxon>Insecta</taxon>
        <taxon>Pterygota</taxon>
        <taxon>Neoptera</taxon>
        <taxon>Paraneoptera</taxon>
        <taxon>Thysanoptera</taxon>
        <taxon>Terebrantia</taxon>
        <taxon>Thripoidea</taxon>
        <taxon>Thripidae</taxon>
        <taxon>Megalurothrips</taxon>
    </lineage>
</organism>
<sequence length="68" mass="7176">MAGNGAPLSLTDEVYEALAGISSEEGFSKPTYQVQLGSEPGDGYTSVVYRVTIQDKVSGYSSSPGNRR</sequence>
<dbReference type="AlphaFoldDB" id="A0AAV7XMT4"/>
<evidence type="ECO:0000313" key="1">
    <source>
        <dbReference type="EMBL" id="KAJ1526564.1"/>
    </source>
</evidence>
<gene>
    <name evidence="1" type="ORF">ONE63_008151</name>
</gene>
<proteinExistence type="predicted"/>
<evidence type="ECO:0000313" key="2">
    <source>
        <dbReference type="Proteomes" id="UP001075354"/>
    </source>
</evidence>
<dbReference type="EMBL" id="JAPTSV010000006">
    <property type="protein sequence ID" value="KAJ1526564.1"/>
    <property type="molecule type" value="Genomic_DNA"/>
</dbReference>